<evidence type="ECO:0000256" key="2">
    <source>
        <dbReference type="ARBA" id="ARBA00022475"/>
    </source>
</evidence>
<evidence type="ECO:0000313" key="8">
    <source>
        <dbReference type="EMBL" id="CAN74874.1"/>
    </source>
</evidence>
<dbReference type="AlphaFoldDB" id="A5BQF0"/>
<keyword evidence="2" id="KW-1003">Cell membrane</keyword>
<evidence type="ECO:0000256" key="6">
    <source>
        <dbReference type="ARBA" id="ARBA00023136"/>
    </source>
</evidence>
<dbReference type="FunFam" id="3.80.10.10:FF:000299">
    <property type="entry name" value="Piriformospora indica-insensitive protein 2"/>
    <property type="match status" value="1"/>
</dbReference>
<dbReference type="InterPro" id="IPR032675">
    <property type="entry name" value="LRR_dom_sf"/>
</dbReference>
<dbReference type="SMART" id="SM00369">
    <property type="entry name" value="LRR_TYP"/>
    <property type="match status" value="5"/>
</dbReference>
<dbReference type="PRINTS" id="PR00019">
    <property type="entry name" value="LEURICHRPT"/>
</dbReference>
<keyword evidence="4 7" id="KW-0732">Signal</keyword>
<dbReference type="FunFam" id="3.80.10.10:FF:000269">
    <property type="entry name" value="Piriformospora indica-insensitive protein 2"/>
    <property type="match status" value="1"/>
</dbReference>
<comment type="subcellular location">
    <subcellularLocation>
        <location evidence="1">Cell membrane</location>
    </subcellularLocation>
</comment>
<keyword evidence="3" id="KW-0433">Leucine-rich repeat</keyword>
<keyword evidence="5" id="KW-0677">Repeat</keyword>
<proteinExistence type="predicted"/>
<dbReference type="SUPFAM" id="SSF52058">
    <property type="entry name" value="L domain-like"/>
    <property type="match status" value="1"/>
</dbReference>
<keyword evidence="6" id="KW-0472">Membrane</keyword>
<evidence type="ECO:0008006" key="9">
    <source>
        <dbReference type="Google" id="ProtNLM"/>
    </source>
</evidence>
<dbReference type="ExpressionAtlas" id="A5BQF0">
    <property type="expression patterns" value="baseline and differential"/>
</dbReference>
<organism evidence="8">
    <name type="scientific">Vitis vinifera</name>
    <name type="common">Grape</name>
    <dbReference type="NCBI Taxonomy" id="29760"/>
    <lineage>
        <taxon>Eukaryota</taxon>
        <taxon>Viridiplantae</taxon>
        <taxon>Streptophyta</taxon>
        <taxon>Embryophyta</taxon>
        <taxon>Tracheophyta</taxon>
        <taxon>Spermatophyta</taxon>
        <taxon>Magnoliopsida</taxon>
        <taxon>eudicotyledons</taxon>
        <taxon>Gunneridae</taxon>
        <taxon>Pentapetalae</taxon>
        <taxon>rosids</taxon>
        <taxon>Vitales</taxon>
        <taxon>Vitaceae</taxon>
        <taxon>Viteae</taxon>
        <taxon>Vitis</taxon>
    </lineage>
</organism>
<feature type="chain" id="PRO_5002679952" description="Piriformospora indica-insensitive protein 2" evidence="7">
    <location>
        <begin position="24"/>
        <end position="584"/>
    </location>
</feature>
<evidence type="ECO:0000256" key="7">
    <source>
        <dbReference type="SAM" id="SignalP"/>
    </source>
</evidence>
<dbReference type="EMBL" id="AM467489">
    <property type="protein sequence ID" value="CAN74874.1"/>
    <property type="molecule type" value="Genomic_DNA"/>
</dbReference>
<dbReference type="GO" id="GO:0005886">
    <property type="term" value="C:plasma membrane"/>
    <property type="evidence" value="ECO:0007669"/>
    <property type="project" value="UniProtKB-SubCell"/>
</dbReference>
<evidence type="ECO:0000256" key="3">
    <source>
        <dbReference type="ARBA" id="ARBA00022614"/>
    </source>
</evidence>
<dbReference type="InterPro" id="IPR001611">
    <property type="entry name" value="Leu-rich_rpt"/>
</dbReference>
<evidence type="ECO:0000256" key="5">
    <source>
        <dbReference type="ARBA" id="ARBA00022737"/>
    </source>
</evidence>
<feature type="signal peptide" evidence="7">
    <location>
        <begin position="1"/>
        <end position="23"/>
    </location>
</feature>
<protein>
    <recommendedName>
        <fullName evidence="9">Piriformospora indica-insensitive protein 2</fullName>
    </recommendedName>
</protein>
<dbReference type="Gene3D" id="3.80.10.10">
    <property type="entry name" value="Ribonuclease Inhibitor"/>
    <property type="match status" value="3"/>
</dbReference>
<accession>A5BQF0</accession>
<evidence type="ECO:0000256" key="4">
    <source>
        <dbReference type="ARBA" id="ARBA00022729"/>
    </source>
</evidence>
<dbReference type="OrthoDB" id="676979at2759"/>
<gene>
    <name evidence="8" type="ORF">VITISV_038921</name>
</gene>
<reference evidence="8" key="1">
    <citation type="journal article" date="2007" name="PLoS ONE">
        <title>The first genome sequence of an elite grapevine cultivar (Pinot noir Vitis vinifera L.): coping with a highly heterozygous genome.</title>
        <authorList>
            <person name="Velasco R."/>
            <person name="Zharkikh A."/>
            <person name="Troggio M."/>
            <person name="Cartwright D.A."/>
            <person name="Cestaro A."/>
            <person name="Pruss D."/>
            <person name="Pindo M."/>
            <person name="FitzGerald L.M."/>
            <person name="Vezzulli S."/>
            <person name="Reid J."/>
            <person name="Malacarne G."/>
            <person name="Iliev D."/>
            <person name="Coppola G."/>
            <person name="Wardell B."/>
            <person name="Micheletti D."/>
            <person name="Macalma T."/>
            <person name="Facci M."/>
            <person name="Mitchell J.T."/>
            <person name="Perazzolli M."/>
            <person name="Eldredge G."/>
            <person name="Gatto P."/>
            <person name="Oyzerski R."/>
            <person name="Moretto M."/>
            <person name="Gutin N."/>
            <person name="Stefanini M."/>
            <person name="Chen Y."/>
            <person name="Segala C."/>
            <person name="Davenport C."/>
            <person name="Dematte L."/>
            <person name="Mraz A."/>
            <person name="Battilana J."/>
            <person name="Stormo K."/>
            <person name="Costa F."/>
            <person name="Tao Q."/>
            <person name="Si-Ammour A."/>
            <person name="Harkins T."/>
            <person name="Lackey A."/>
            <person name="Perbost C."/>
            <person name="Taillon B."/>
            <person name="Stella A."/>
            <person name="Solovyev V."/>
            <person name="Fawcett J.A."/>
            <person name="Sterck L."/>
            <person name="Vandepoele K."/>
            <person name="Grando S.M."/>
            <person name="Toppo S."/>
            <person name="Moser C."/>
            <person name="Lanchbury J."/>
            <person name="Bogden R."/>
            <person name="Skolnick M."/>
            <person name="Sgaramella V."/>
            <person name="Bhatnagar S.K."/>
            <person name="Fontana P."/>
            <person name="Gutin A."/>
            <person name="Van de Peer Y."/>
            <person name="Salamini F."/>
            <person name="Viola R."/>
        </authorList>
    </citation>
    <scope>NUCLEOTIDE SEQUENCE</scope>
</reference>
<evidence type="ECO:0000256" key="1">
    <source>
        <dbReference type="ARBA" id="ARBA00004236"/>
    </source>
</evidence>
<name>A5BQF0_VITVI</name>
<dbReference type="InterPro" id="IPR003591">
    <property type="entry name" value="Leu-rich_rpt_typical-subtyp"/>
</dbReference>
<dbReference type="PANTHER" id="PTHR47988">
    <property type="entry name" value="SOMATIC EMBRYOGENESIS RECEPTOR KINASE 1"/>
    <property type="match status" value="1"/>
</dbReference>
<dbReference type="Pfam" id="PF00560">
    <property type="entry name" value="LRR_1"/>
    <property type="match status" value="2"/>
</dbReference>
<sequence length="584" mass="63954">MKPFTAIFHTTLVLFILCLGVYCDGDGDTEMAPMVAPMEKTEQEALYSTIQGFVGTWWNGSDLYPDPCGWTPIQGVSCDLYDGFWYVTALNIGPVQDNSLDCAHNVEFKLHLFELKHLKTLSFLNCFISPRKHPVTIPANIWYKLAGSLESLEFRSNPGLVGQVPTGFGDLRKLQSLVLLENGLSGNLPTIIGNLVSLRRLVIAGNRFTGHIPDNFGGLGELLILDLSRNSLSGPLPTSFGGLSSLLKLDLSNNQLEGDLPSELGNMKNLTLLDLRNNKFSGGLTQSLQEMASLEDMALSNNPIGGDLLSLEWQNLQNLVILDLSNTGLTGEVPESLAELKGLRFLGLNDNNLTGNPSPKLAALPSVTALYLNGNNLTGELKFSGWFYGKMERRFGAWNNPNLCYPVELMSSSHVPFGVKPCDQEVTYLEPDTRTKLGNENGNADQNFHFMASLGFSSHAIDGLWHGSSGFNRLKAKCGVWGEQTNGVCTVPIASTEWVDYDDEWVPFPLLKRNECRNFVSKSEVDPCVLGRFLACPYEQPLKGSEDEIECSSPPLDSLLSPHLSLPSPSKGASAFELLGHCRS</sequence>
<dbReference type="Pfam" id="PF13855">
    <property type="entry name" value="LRR_8"/>
    <property type="match status" value="1"/>
</dbReference>
<dbReference type="GO" id="GO:0051707">
    <property type="term" value="P:response to other organism"/>
    <property type="evidence" value="ECO:0007669"/>
    <property type="project" value="UniProtKB-ARBA"/>
</dbReference>